<comment type="catalytic activity">
    <reaction evidence="8">
        <text>a 6-O-methyl-2'-deoxyguanosine in DNA + L-cysteinyl-[protein] = S-methyl-L-cysteinyl-[protein] + a 2'-deoxyguanosine in DNA</text>
        <dbReference type="Rhea" id="RHEA:24000"/>
        <dbReference type="Rhea" id="RHEA-COMP:10131"/>
        <dbReference type="Rhea" id="RHEA-COMP:10132"/>
        <dbReference type="Rhea" id="RHEA-COMP:11367"/>
        <dbReference type="Rhea" id="RHEA-COMP:11368"/>
        <dbReference type="ChEBI" id="CHEBI:29950"/>
        <dbReference type="ChEBI" id="CHEBI:82612"/>
        <dbReference type="ChEBI" id="CHEBI:85445"/>
        <dbReference type="ChEBI" id="CHEBI:85448"/>
        <dbReference type="EC" id="2.1.1.63"/>
    </reaction>
</comment>
<gene>
    <name evidence="11" type="ORF">FDA94_29925</name>
</gene>
<dbReference type="RefSeq" id="WP_137250409.1">
    <property type="nucleotide sequence ID" value="NZ_SZQA01000035.1"/>
</dbReference>
<evidence type="ECO:0000259" key="9">
    <source>
        <dbReference type="Pfam" id="PF01035"/>
    </source>
</evidence>
<keyword evidence="6" id="KW-0227">DNA damage</keyword>
<feature type="domain" description="Methylated-DNA-[protein]-cysteine S-methyltransferase DNA binding" evidence="9">
    <location>
        <begin position="110"/>
        <end position="187"/>
    </location>
</feature>
<dbReference type="NCBIfam" id="TIGR00589">
    <property type="entry name" value="ogt"/>
    <property type="match status" value="1"/>
</dbReference>
<dbReference type="SUPFAM" id="SSF46767">
    <property type="entry name" value="Methylated DNA-protein cysteine methyltransferase, C-terminal domain"/>
    <property type="match status" value="1"/>
</dbReference>
<dbReference type="GO" id="GO:0032259">
    <property type="term" value="P:methylation"/>
    <property type="evidence" value="ECO:0007669"/>
    <property type="project" value="UniProtKB-KW"/>
</dbReference>
<dbReference type="SUPFAM" id="SSF53155">
    <property type="entry name" value="Methylated DNA-protein cysteine methyltransferase domain"/>
    <property type="match status" value="1"/>
</dbReference>
<dbReference type="Gene3D" id="1.10.10.10">
    <property type="entry name" value="Winged helix-like DNA-binding domain superfamily/Winged helix DNA-binding domain"/>
    <property type="match status" value="1"/>
</dbReference>
<dbReference type="PANTHER" id="PTHR10815:SF13">
    <property type="entry name" value="METHYLATED-DNA--PROTEIN-CYSTEINE METHYLTRANSFERASE"/>
    <property type="match status" value="1"/>
</dbReference>
<dbReference type="PROSITE" id="PS00374">
    <property type="entry name" value="MGMT"/>
    <property type="match status" value="1"/>
</dbReference>
<evidence type="ECO:0000256" key="6">
    <source>
        <dbReference type="ARBA" id="ARBA00022763"/>
    </source>
</evidence>
<dbReference type="InterPro" id="IPR036217">
    <property type="entry name" value="MethylDNA_cys_MeTrfase_DNAb"/>
</dbReference>
<dbReference type="InterPro" id="IPR036388">
    <property type="entry name" value="WH-like_DNA-bd_sf"/>
</dbReference>
<evidence type="ECO:0000313" key="11">
    <source>
        <dbReference type="EMBL" id="TKK84359.1"/>
    </source>
</evidence>
<evidence type="ECO:0000256" key="2">
    <source>
        <dbReference type="ARBA" id="ARBA00008711"/>
    </source>
</evidence>
<comment type="catalytic activity">
    <reaction evidence="1">
        <text>a 4-O-methyl-thymidine in DNA + L-cysteinyl-[protein] = a thymidine in DNA + S-methyl-L-cysteinyl-[protein]</text>
        <dbReference type="Rhea" id="RHEA:53428"/>
        <dbReference type="Rhea" id="RHEA-COMP:10131"/>
        <dbReference type="Rhea" id="RHEA-COMP:10132"/>
        <dbReference type="Rhea" id="RHEA-COMP:13555"/>
        <dbReference type="Rhea" id="RHEA-COMP:13556"/>
        <dbReference type="ChEBI" id="CHEBI:29950"/>
        <dbReference type="ChEBI" id="CHEBI:82612"/>
        <dbReference type="ChEBI" id="CHEBI:137386"/>
        <dbReference type="ChEBI" id="CHEBI:137387"/>
        <dbReference type="EC" id="2.1.1.63"/>
    </reaction>
</comment>
<dbReference type="FunFam" id="1.10.10.10:FF:000214">
    <property type="entry name" value="Methylated-DNA--protein-cysteine methyltransferase"/>
    <property type="match status" value="1"/>
</dbReference>
<dbReference type="EMBL" id="SZQA01000035">
    <property type="protein sequence ID" value="TKK84359.1"/>
    <property type="molecule type" value="Genomic_DNA"/>
</dbReference>
<dbReference type="PANTHER" id="PTHR10815">
    <property type="entry name" value="METHYLATED-DNA--PROTEIN-CYSTEINE METHYLTRANSFERASE"/>
    <property type="match status" value="1"/>
</dbReference>
<dbReference type="InterPro" id="IPR036631">
    <property type="entry name" value="MGMT_N_sf"/>
</dbReference>
<dbReference type="OrthoDB" id="9802228at2"/>
<feature type="domain" description="Methylguanine DNA methyltransferase ribonuclease-like" evidence="10">
    <location>
        <begin position="31"/>
        <end position="104"/>
    </location>
</feature>
<evidence type="ECO:0000256" key="7">
    <source>
        <dbReference type="ARBA" id="ARBA00023204"/>
    </source>
</evidence>
<dbReference type="InterPro" id="IPR014048">
    <property type="entry name" value="MethylDNA_cys_MeTrfase_DNA-bd"/>
</dbReference>
<evidence type="ECO:0000259" key="10">
    <source>
        <dbReference type="Pfam" id="PF02870"/>
    </source>
</evidence>
<reference evidence="11 12" key="1">
    <citation type="submission" date="2019-04" db="EMBL/GenBank/DDBJ databases">
        <title>Herbidospora sp. NEAU-GS14.nov., a novel actinomycete isolated from soil.</title>
        <authorList>
            <person name="Han L."/>
        </authorList>
    </citation>
    <scope>NUCLEOTIDE SEQUENCE [LARGE SCALE GENOMIC DNA]</scope>
    <source>
        <strain evidence="11 12">NEAU-GS14</strain>
    </source>
</reference>
<comment type="caution">
    <text evidence="11">The sequence shown here is derived from an EMBL/GenBank/DDBJ whole genome shotgun (WGS) entry which is preliminary data.</text>
</comment>
<keyword evidence="7" id="KW-0234">DNA repair</keyword>
<sequence length="189" mass="20161">MDASAASGDLEALLRVTSPTYVGESAPDIAFGTHETPAGPLVLAVTARGVIATTFDDEHAMYARIYREVGSFIGHDPKRLDPLRREIDAYFGGRLRTFTLPFDLRLATAFARSVLQMITSVPYGTTTTYAEVAARIGRPQALRAVANAVTENPVCLLVPCHRVVEGPGSPGAYAGGKAAKELLLNMEIA</sequence>
<dbReference type="GO" id="GO:0006281">
    <property type="term" value="P:DNA repair"/>
    <property type="evidence" value="ECO:0007669"/>
    <property type="project" value="UniProtKB-KW"/>
</dbReference>
<dbReference type="Pfam" id="PF02870">
    <property type="entry name" value="Methyltransf_1N"/>
    <property type="match status" value="1"/>
</dbReference>
<keyword evidence="4 11" id="KW-0489">Methyltransferase</keyword>
<name>A0A4U3M818_9ACTN</name>
<accession>A0A4U3M818</accession>
<dbReference type="Proteomes" id="UP000308705">
    <property type="component" value="Unassembled WGS sequence"/>
</dbReference>
<evidence type="ECO:0000256" key="5">
    <source>
        <dbReference type="ARBA" id="ARBA00022679"/>
    </source>
</evidence>
<dbReference type="EC" id="2.1.1.63" evidence="3"/>
<keyword evidence="5 11" id="KW-0808">Transferase</keyword>
<evidence type="ECO:0000256" key="8">
    <source>
        <dbReference type="ARBA" id="ARBA00049348"/>
    </source>
</evidence>
<dbReference type="InterPro" id="IPR001497">
    <property type="entry name" value="MethylDNA_cys_MeTrfase_AS"/>
</dbReference>
<organism evidence="11 12">
    <name type="scientific">Herbidospora galbida</name>
    <dbReference type="NCBI Taxonomy" id="2575442"/>
    <lineage>
        <taxon>Bacteria</taxon>
        <taxon>Bacillati</taxon>
        <taxon>Actinomycetota</taxon>
        <taxon>Actinomycetes</taxon>
        <taxon>Streptosporangiales</taxon>
        <taxon>Streptosporangiaceae</taxon>
        <taxon>Herbidospora</taxon>
    </lineage>
</organism>
<proteinExistence type="inferred from homology"/>
<evidence type="ECO:0000256" key="1">
    <source>
        <dbReference type="ARBA" id="ARBA00001286"/>
    </source>
</evidence>
<dbReference type="Gene3D" id="3.30.160.70">
    <property type="entry name" value="Methylated DNA-protein cysteine methyltransferase domain"/>
    <property type="match status" value="1"/>
</dbReference>
<evidence type="ECO:0000256" key="4">
    <source>
        <dbReference type="ARBA" id="ARBA00022603"/>
    </source>
</evidence>
<dbReference type="InterPro" id="IPR008332">
    <property type="entry name" value="MethylG_MeTrfase_N"/>
</dbReference>
<evidence type="ECO:0000313" key="12">
    <source>
        <dbReference type="Proteomes" id="UP000308705"/>
    </source>
</evidence>
<comment type="similarity">
    <text evidence="2">Belongs to the MGMT family.</text>
</comment>
<keyword evidence="12" id="KW-1185">Reference proteome</keyword>
<dbReference type="AlphaFoldDB" id="A0A4U3M818"/>
<dbReference type="CDD" id="cd06445">
    <property type="entry name" value="ATase"/>
    <property type="match status" value="1"/>
</dbReference>
<dbReference type="Pfam" id="PF01035">
    <property type="entry name" value="DNA_binding_1"/>
    <property type="match status" value="1"/>
</dbReference>
<dbReference type="GO" id="GO:0003908">
    <property type="term" value="F:methylated-DNA-[protein]-cysteine S-methyltransferase activity"/>
    <property type="evidence" value="ECO:0007669"/>
    <property type="project" value="UniProtKB-EC"/>
</dbReference>
<protein>
    <recommendedName>
        <fullName evidence="3">methylated-DNA--[protein]-cysteine S-methyltransferase</fullName>
        <ecNumber evidence="3">2.1.1.63</ecNumber>
    </recommendedName>
</protein>
<evidence type="ECO:0000256" key="3">
    <source>
        <dbReference type="ARBA" id="ARBA00011918"/>
    </source>
</evidence>